<evidence type="ECO:0000259" key="5">
    <source>
        <dbReference type="Pfam" id="PF05193"/>
    </source>
</evidence>
<dbReference type="Gene3D" id="3.30.830.10">
    <property type="entry name" value="Metalloenzyme, LuxS/M16 peptidase-like"/>
    <property type="match status" value="2"/>
</dbReference>
<accession>E0XW83</accession>
<protein>
    <submittedName>
        <fullName evidence="6">Predicted Zn-dependent peptidases</fullName>
    </submittedName>
</protein>
<proteinExistence type="inferred from homology"/>
<dbReference type="MEROPS" id="M16.A15"/>
<feature type="domain" description="Peptidase M16 C-terminal" evidence="5">
    <location>
        <begin position="182"/>
        <end position="353"/>
    </location>
</feature>
<dbReference type="Pfam" id="PF00675">
    <property type="entry name" value="Peptidase_M16"/>
    <property type="match status" value="1"/>
</dbReference>
<dbReference type="InterPro" id="IPR011249">
    <property type="entry name" value="Metalloenz_LuxS/M16"/>
</dbReference>
<dbReference type="EMBL" id="GU474896">
    <property type="protein sequence ID" value="ADI18674.1"/>
    <property type="molecule type" value="Genomic_DNA"/>
</dbReference>
<dbReference type="PROSITE" id="PS00143">
    <property type="entry name" value="INSULINASE"/>
    <property type="match status" value="1"/>
</dbReference>
<reference evidence="6" key="1">
    <citation type="journal article" date="2011" name="Environ. Microbiol.">
        <title>Time-series analyses of Monterey Bay coastal microbial picoplankton using a 'genome proxy' microarray.</title>
        <authorList>
            <person name="Rich V.I."/>
            <person name="Pham V.D."/>
            <person name="Eppley J."/>
            <person name="Shi Y."/>
            <person name="DeLong E.F."/>
        </authorList>
    </citation>
    <scope>NUCLEOTIDE SEQUENCE</scope>
</reference>
<dbReference type="GO" id="GO:0006508">
    <property type="term" value="P:proteolysis"/>
    <property type="evidence" value="ECO:0007669"/>
    <property type="project" value="InterPro"/>
</dbReference>
<dbReference type="InterPro" id="IPR011765">
    <property type="entry name" value="Pept_M16_N"/>
</dbReference>
<feature type="domain" description="Peptidase M16 N-terminal" evidence="4">
    <location>
        <begin position="30"/>
        <end position="174"/>
    </location>
</feature>
<evidence type="ECO:0000259" key="4">
    <source>
        <dbReference type="Pfam" id="PF00675"/>
    </source>
</evidence>
<evidence type="ECO:0000256" key="1">
    <source>
        <dbReference type="ARBA" id="ARBA00001947"/>
    </source>
</evidence>
<dbReference type="AlphaFoldDB" id="E0XW83"/>
<evidence type="ECO:0000256" key="2">
    <source>
        <dbReference type="ARBA" id="ARBA00007261"/>
    </source>
</evidence>
<evidence type="ECO:0000256" key="3">
    <source>
        <dbReference type="RuleBase" id="RU004447"/>
    </source>
</evidence>
<dbReference type="FunFam" id="3.30.830.10:FF:000008">
    <property type="entry name" value="Mitochondrial-processing peptidase subunit beta"/>
    <property type="match status" value="1"/>
</dbReference>
<dbReference type="InterPro" id="IPR007863">
    <property type="entry name" value="Peptidase_M16_C"/>
</dbReference>
<dbReference type="InterPro" id="IPR001431">
    <property type="entry name" value="Pept_M16_Zn_BS"/>
</dbReference>
<name>E0XW83_9BACT</name>
<dbReference type="SUPFAM" id="SSF63411">
    <property type="entry name" value="LuxS/MPP-like metallohydrolase"/>
    <property type="match status" value="2"/>
</dbReference>
<dbReference type="Pfam" id="PF05193">
    <property type="entry name" value="Peptidase_M16_C"/>
    <property type="match status" value="1"/>
</dbReference>
<dbReference type="InterPro" id="IPR050361">
    <property type="entry name" value="MPP/UQCRC_Complex"/>
</dbReference>
<organism evidence="6">
    <name type="scientific">uncultured Acidobacteria bacterium HF4000_26D02</name>
    <dbReference type="NCBI Taxonomy" id="710731"/>
    <lineage>
        <taxon>Bacteria</taxon>
        <taxon>Pseudomonadati</taxon>
        <taxon>Acidobacteriota</taxon>
        <taxon>environmental samples</taxon>
    </lineage>
</organism>
<dbReference type="GO" id="GO:0046872">
    <property type="term" value="F:metal ion binding"/>
    <property type="evidence" value="ECO:0007669"/>
    <property type="project" value="InterPro"/>
</dbReference>
<comment type="cofactor">
    <cofactor evidence="1">
        <name>Zn(2+)</name>
        <dbReference type="ChEBI" id="CHEBI:29105"/>
    </cofactor>
</comment>
<evidence type="ECO:0000313" key="6">
    <source>
        <dbReference type="EMBL" id="ADI18674.1"/>
    </source>
</evidence>
<dbReference type="PANTHER" id="PTHR11851:SF49">
    <property type="entry name" value="MITOCHONDRIAL-PROCESSING PEPTIDASE SUBUNIT ALPHA"/>
    <property type="match status" value="1"/>
</dbReference>
<dbReference type="GO" id="GO:0004222">
    <property type="term" value="F:metalloendopeptidase activity"/>
    <property type="evidence" value="ECO:0007669"/>
    <property type="project" value="InterPro"/>
</dbReference>
<dbReference type="PANTHER" id="PTHR11851">
    <property type="entry name" value="METALLOPROTEASE"/>
    <property type="match status" value="1"/>
</dbReference>
<comment type="similarity">
    <text evidence="2 3">Belongs to the peptidase M16 family.</text>
</comment>
<sequence length="435" mass="47829">MSAGRRRRAADRLLSGMIVREQFDNGLCLLTESMPDVRSVSFAAWLTRGSRHESATHSGIAHFIEHMLFKGTATRSAEDIAQEIDSLGGQLDAFTAKECASYYVKVLDEHLPRAVDVLADLLLHPAFDAGDIEREKKVVLEEIKMVEDTPDDLVHELFTQRFWSGHPLGRPILGVPETVADLDRATLCEYFGRVYSAKNLVLAVAGHVDHAAVRDLVAETFGALPLNGDQIETSAPRAKPGLALRNKPLEQCHICLGVSGYPHQHDDRYVCYVLNVVLGGSMSSRLFQNIREKRGLAYAVSSGLVSYRDGGAVTIYAGCDTDAVREVIDLVVAELQDLRDRPIASEELQRAKDHLRGSLVLGLESTSSRMSHMARQEIYFGRQFTLDETLQGVERVTSDDVQRVARDLFPPGGLAATVLGPVDRLGLSDDQLGLV</sequence>